<evidence type="ECO:0000259" key="7">
    <source>
        <dbReference type="Pfam" id="PF01636"/>
    </source>
</evidence>
<dbReference type="Pfam" id="PF01636">
    <property type="entry name" value="APH"/>
    <property type="match status" value="1"/>
</dbReference>
<dbReference type="InterPro" id="IPR011009">
    <property type="entry name" value="Kinase-like_dom_sf"/>
</dbReference>
<comment type="caution">
    <text evidence="8">The sequence shown here is derived from an EMBL/GenBank/DDBJ whole genome shotgun (WGS) entry which is preliminary data.</text>
</comment>
<protein>
    <recommendedName>
        <fullName evidence="3">Altered inheritance of mitochondria protein 9, mitochondrial</fullName>
    </recommendedName>
    <alternativeName>
        <fullName evidence="6">Found in mitochondrial proteome protein 29</fullName>
    </alternativeName>
</protein>
<comment type="subcellular location">
    <subcellularLocation>
        <location evidence="1">Mitochondrion</location>
    </subcellularLocation>
</comment>
<gene>
    <name evidence="8" type="ORF">MG3_00115</name>
</gene>
<organism evidence="8 9">
    <name type="scientific">Candida albicans P78048</name>
    <dbReference type="NCBI Taxonomy" id="1094989"/>
    <lineage>
        <taxon>Eukaryota</taxon>
        <taxon>Fungi</taxon>
        <taxon>Dikarya</taxon>
        <taxon>Ascomycota</taxon>
        <taxon>Saccharomycotina</taxon>
        <taxon>Pichiomycetes</taxon>
        <taxon>Debaryomycetaceae</taxon>
        <taxon>Candida/Lodderomyces clade</taxon>
        <taxon>Candida</taxon>
    </lineage>
</organism>
<dbReference type="InterPro" id="IPR002575">
    <property type="entry name" value="Aminoglycoside_PTrfase"/>
</dbReference>
<evidence type="ECO:0000256" key="5">
    <source>
        <dbReference type="ARBA" id="ARBA00023128"/>
    </source>
</evidence>
<dbReference type="EMBL" id="AJIX01000002">
    <property type="protein sequence ID" value="KGR21894.1"/>
    <property type="molecule type" value="Genomic_DNA"/>
</dbReference>
<evidence type="ECO:0000256" key="1">
    <source>
        <dbReference type="ARBA" id="ARBA00004173"/>
    </source>
</evidence>
<dbReference type="InterPro" id="IPR051035">
    <property type="entry name" value="Mito_inheritance_9"/>
</dbReference>
<dbReference type="GO" id="GO:0005739">
    <property type="term" value="C:mitochondrion"/>
    <property type="evidence" value="ECO:0007669"/>
    <property type="project" value="UniProtKB-SubCell"/>
</dbReference>
<dbReference type="PANTHER" id="PTHR36091:SF1">
    <property type="entry name" value="ALTERED INHERITANCE OF MITOCHONDRIA PROTEIN 9, MITOCHONDRIAL"/>
    <property type="match status" value="1"/>
</dbReference>
<evidence type="ECO:0000313" key="9">
    <source>
        <dbReference type="Proteomes" id="UP000030161"/>
    </source>
</evidence>
<evidence type="ECO:0000256" key="3">
    <source>
        <dbReference type="ARBA" id="ARBA00016197"/>
    </source>
</evidence>
<evidence type="ECO:0000256" key="6">
    <source>
        <dbReference type="ARBA" id="ARBA00031849"/>
    </source>
</evidence>
<dbReference type="AlphaFoldDB" id="A0AB34Q1D0"/>
<dbReference type="Proteomes" id="UP000030161">
    <property type="component" value="Unassembled WGS sequence"/>
</dbReference>
<keyword evidence="5" id="KW-0496">Mitochondrion</keyword>
<comment type="similarity">
    <text evidence="2">Belongs to the AIM9 family.</text>
</comment>
<dbReference type="SUPFAM" id="SSF56112">
    <property type="entry name" value="Protein kinase-like (PK-like)"/>
    <property type="match status" value="1"/>
</dbReference>
<evidence type="ECO:0000313" key="8">
    <source>
        <dbReference type="EMBL" id="KGR21894.1"/>
    </source>
</evidence>
<dbReference type="Gene3D" id="3.30.200.20">
    <property type="entry name" value="Phosphorylase Kinase, domain 1"/>
    <property type="match status" value="1"/>
</dbReference>
<accession>A0AB34Q1D0</accession>
<dbReference type="PANTHER" id="PTHR36091">
    <property type="entry name" value="ALTERED INHERITANCE OF MITOCHONDRIA PROTEIN 9, MITOCHONDRIAL"/>
    <property type="match status" value="1"/>
</dbReference>
<evidence type="ECO:0000256" key="4">
    <source>
        <dbReference type="ARBA" id="ARBA00022946"/>
    </source>
</evidence>
<keyword evidence="4" id="KW-0809">Transit peptide</keyword>
<evidence type="ECO:0000256" key="2">
    <source>
        <dbReference type="ARBA" id="ARBA00005543"/>
    </source>
</evidence>
<feature type="domain" description="Aminoglycoside phosphotransferase" evidence="7">
    <location>
        <begin position="137"/>
        <end position="249"/>
    </location>
</feature>
<reference evidence="8 9" key="1">
    <citation type="submission" date="2013-12" db="EMBL/GenBank/DDBJ databases">
        <title>The Genome Sequence of Candida albicans P78048.</title>
        <authorList>
            <consortium name="The Broad Institute Genome Sequencing Platform"/>
            <consortium name="The Broad Institute Genome Sequencing Center for Infectious Disease"/>
            <person name="Cuomo C."/>
            <person name="Bennett R."/>
            <person name="Hirakawa M."/>
            <person name="Noverr M."/>
            <person name="Mitchell A."/>
            <person name="Young S.K."/>
            <person name="Zeng Q."/>
            <person name="Gargeya S."/>
            <person name="Fitzgerald M."/>
            <person name="Abouelleil A."/>
            <person name="Alvarado L."/>
            <person name="Berlin A.M."/>
            <person name="Chapman S.B."/>
            <person name="Dewar J."/>
            <person name="Goldberg J."/>
            <person name="Griggs A."/>
            <person name="Gujja S."/>
            <person name="Hansen M."/>
            <person name="Howarth C."/>
            <person name="Imamovic A."/>
            <person name="Larimer J."/>
            <person name="McCowan C."/>
            <person name="Murphy C."/>
            <person name="Pearson M."/>
            <person name="Priest M."/>
            <person name="Roberts A."/>
            <person name="Saif S."/>
            <person name="Shea T."/>
            <person name="Sykes S."/>
            <person name="Wortman J."/>
            <person name="Nusbaum C."/>
            <person name="Birren B."/>
        </authorList>
    </citation>
    <scope>NUCLEOTIDE SEQUENCE [LARGE SCALE GENOMIC DNA]</scope>
    <source>
        <strain evidence="8 9">P78048</strain>
    </source>
</reference>
<name>A0AB34Q1D0_CANAX</name>
<sequence length="624" mass="71466">MLSRVARCSRTLNQVTRNGQSGLFSAVLRTSIRQNSTDSPASNNANEIYTKLSDTKDPQRNQFFQYTWGSWLTNDKSKKKQRETTFSIEGLTLFIDRINQLESKLAQPKSLEGAFVLANNKELLGSTKDKVIVRSIASIHEGKHHRVYKITLNTGKELVLRIPYKLDSDVAIASKLKSEVATTDFLKLKLGLNVPRVLAYGVDSNNEIKSPFILQEFISGELLMKKWHPLLPDSEETNKRLHEVIDPIAQFQNKILSVTFNKFGSLYFHDDVEGSLQNDVPYEGETDSALSNRWRIGPSVERQFTRNKNKLQQSIIDQYNGPWDASNPTAVLESVADIELENAKSKLSLINADAGANENDRALITKQIKTFENLKKISPQLINDKSKSIMNVEELFKPRLYIPDLDPLNVIQHSETENYFIDFEGSTIKPFILTSYPKFVAYQGAKIYNLEEDVPGYKEMEELEKQQYEFMYYKTRNERMWEFELNKYRHDLIAIASPHIKVLKSPYLQALDVKNGKDYLYVEGSIVQLQAMWEAYVANELVNSKDTKFPIEYTAEYLDQHQQELSDYQLETVSSPFSATGGWIPQDMFDTLKAQGILVETKDGNYKVETEKVLENPPAQPEEK</sequence>
<proteinExistence type="inferred from homology"/>